<accession>A0A2G8RTN2</accession>
<keyword evidence="2" id="KW-0274">FAD</keyword>
<dbReference type="GO" id="GO:0016491">
    <property type="term" value="F:oxidoreductase activity"/>
    <property type="evidence" value="ECO:0007669"/>
    <property type="project" value="UniProtKB-KW"/>
</dbReference>
<gene>
    <name evidence="5" type="ORF">GSI_12747</name>
</gene>
<dbReference type="Pfam" id="PF01494">
    <property type="entry name" value="FAD_binding_3"/>
    <property type="match status" value="2"/>
</dbReference>
<dbReference type="PANTHER" id="PTHR46720">
    <property type="entry name" value="HYDROXYLASE, PUTATIVE (AFU_ORTHOLOGUE AFUA_3G01460)-RELATED"/>
    <property type="match status" value="1"/>
</dbReference>
<dbReference type="GO" id="GO:0071949">
    <property type="term" value="F:FAD binding"/>
    <property type="evidence" value="ECO:0007669"/>
    <property type="project" value="InterPro"/>
</dbReference>
<dbReference type="STRING" id="1077348.A0A2G8RTN2"/>
<dbReference type="OrthoDB" id="417877at2759"/>
<comment type="caution">
    <text evidence="5">The sequence shown here is derived from an EMBL/GenBank/DDBJ whole genome shotgun (WGS) entry which is preliminary data.</text>
</comment>
<keyword evidence="3" id="KW-0560">Oxidoreductase</keyword>
<organism evidence="5 6">
    <name type="scientific">Ganoderma sinense ZZ0214-1</name>
    <dbReference type="NCBI Taxonomy" id="1077348"/>
    <lineage>
        <taxon>Eukaryota</taxon>
        <taxon>Fungi</taxon>
        <taxon>Dikarya</taxon>
        <taxon>Basidiomycota</taxon>
        <taxon>Agaricomycotina</taxon>
        <taxon>Agaricomycetes</taxon>
        <taxon>Polyporales</taxon>
        <taxon>Polyporaceae</taxon>
        <taxon>Ganoderma</taxon>
    </lineage>
</organism>
<reference evidence="5 6" key="1">
    <citation type="journal article" date="2015" name="Sci. Rep.">
        <title>Chromosome-level genome map provides insights into diverse defense mechanisms in the medicinal fungus Ganoderma sinense.</title>
        <authorList>
            <person name="Zhu Y."/>
            <person name="Xu J."/>
            <person name="Sun C."/>
            <person name="Zhou S."/>
            <person name="Xu H."/>
            <person name="Nelson D.R."/>
            <person name="Qian J."/>
            <person name="Song J."/>
            <person name="Luo H."/>
            <person name="Xiang L."/>
            <person name="Li Y."/>
            <person name="Xu Z."/>
            <person name="Ji A."/>
            <person name="Wang L."/>
            <person name="Lu S."/>
            <person name="Hayward A."/>
            <person name="Sun W."/>
            <person name="Li X."/>
            <person name="Schwartz D.C."/>
            <person name="Wang Y."/>
            <person name="Chen S."/>
        </authorList>
    </citation>
    <scope>NUCLEOTIDE SEQUENCE [LARGE SCALE GENOMIC DNA]</scope>
    <source>
        <strain evidence="5 6">ZZ0214-1</strain>
    </source>
</reference>
<dbReference type="Proteomes" id="UP000230002">
    <property type="component" value="Unassembled WGS sequence"/>
</dbReference>
<name>A0A2G8RTN2_9APHY</name>
<dbReference type="AlphaFoldDB" id="A0A2G8RTN2"/>
<protein>
    <recommendedName>
        <fullName evidence="4">FAD-binding domain-containing protein</fullName>
    </recommendedName>
</protein>
<dbReference type="EMBL" id="AYKW01000056">
    <property type="protein sequence ID" value="PIL24860.1"/>
    <property type="molecule type" value="Genomic_DNA"/>
</dbReference>
<evidence type="ECO:0000256" key="1">
    <source>
        <dbReference type="ARBA" id="ARBA00022630"/>
    </source>
</evidence>
<evidence type="ECO:0000256" key="3">
    <source>
        <dbReference type="ARBA" id="ARBA00023002"/>
    </source>
</evidence>
<feature type="domain" description="FAD-binding" evidence="4">
    <location>
        <begin position="6"/>
        <end position="176"/>
    </location>
</feature>
<feature type="domain" description="FAD-binding" evidence="4">
    <location>
        <begin position="298"/>
        <end position="382"/>
    </location>
</feature>
<proteinExistence type="predicted"/>
<sequence length="456" mass="50274">MSIKKLRVAICGGGVGGLVCAVALSRYLDIQVDVYESAGAFTEIGAGIGVWPRTWKILAALGLTDELSKIAIVPPAEQPQVAFNFRKGDQPEGVNFYTLTTPGGMLAFHRPDFHAVLLRHLSSQCHTYTSKRLVSYAHTLSPQPATKLYFRDGTTAVCDVLIGADGVKSSVRSAVVRELAAVAQAEGRVEDAERVLAAGPPKWSGTVAYRAVIPSDTLRRHAPCHQVLERPMLYLGKDSELTVYPISCGMLVNFAAFRSRYDKENTTFNGDWVQDVSREEFFADFTGWEPEVHSLIQAVQKVNRWAIHTTSPLPSFVSGRVALLGDAAHAMMPYQGAGAGQAIEDGYVLATLLGDSRTTLSTIDRALRAYDAVRRPFAQRVQASSRENGLLYTLNFPSLTFDRPVSRADREDFVRLGEIRSRVETNWQWAWTTTIDGDLNRALRMLDGPTPNRRRS</sequence>
<evidence type="ECO:0000259" key="4">
    <source>
        <dbReference type="Pfam" id="PF01494"/>
    </source>
</evidence>
<dbReference type="PRINTS" id="PR00420">
    <property type="entry name" value="RNGMNOXGNASE"/>
</dbReference>
<evidence type="ECO:0000313" key="5">
    <source>
        <dbReference type="EMBL" id="PIL24860.1"/>
    </source>
</evidence>
<dbReference type="InterPro" id="IPR051104">
    <property type="entry name" value="FAD_monoxygenase"/>
</dbReference>
<dbReference type="SUPFAM" id="SSF54373">
    <property type="entry name" value="FAD-linked reductases, C-terminal domain"/>
    <property type="match status" value="1"/>
</dbReference>
<dbReference type="InterPro" id="IPR002938">
    <property type="entry name" value="FAD-bd"/>
</dbReference>
<keyword evidence="6" id="KW-1185">Reference proteome</keyword>
<dbReference type="Gene3D" id="3.50.50.60">
    <property type="entry name" value="FAD/NAD(P)-binding domain"/>
    <property type="match status" value="1"/>
</dbReference>
<evidence type="ECO:0000313" key="6">
    <source>
        <dbReference type="Proteomes" id="UP000230002"/>
    </source>
</evidence>
<dbReference type="GO" id="GO:0044550">
    <property type="term" value="P:secondary metabolite biosynthetic process"/>
    <property type="evidence" value="ECO:0007669"/>
    <property type="project" value="TreeGrafter"/>
</dbReference>
<dbReference type="PANTHER" id="PTHR46720:SF3">
    <property type="entry name" value="FAD-BINDING DOMAIN-CONTAINING PROTEIN-RELATED"/>
    <property type="match status" value="1"/>
</dbReference>
<keyword evidence="1" id="KW-0285">Flavoprotein</keyword>
<dbReference type="InterPro" id="IPR036188">
    <property type="entry name" value="FAD/NAD-bd_sf"/>
</dbReference>
<evidence type="ECO:0000256" key="2">
    <source>
        <dbReference type="ARBA" id="ARBA00022827"/>
    </source>
</evidence>
<dbReference type="SUPFAM" id="SSF51905">
    <property type="entry name" value="FAD/NAD(P)-binding domain"/>
    <property type="match status" value="1"/>
</dbReference>